<gene>
    <name evidence="2" type="ORF">V8G54_008388</name>
</gene>
<evidence type="ECO:0000256" key="1">
    <source>
        <dbReference type="SAM" id="MobiDB-lite"/>
    </source>
</evidence>
<dbReference type="AlphaFoldDB" id="A0AAQ3P544"/>
<protein>
    <submittedName>
        <fullName evidence="2">Uncharacterized protein</fullName>
    </submittedName>
</protein>
<keyword evidence="3" id="KW-1185">Reference proteome</keyword>
<proteinExistence type="predicted"/>
<evidence type="ECO:0000313" key="2">
    <source>
        <dbReference type="EMBL" id="WVZ21066.1"/>
    </source>
</evidence>
<sequence>MEKSIAHCANSHKIKGKKQQKKNNELLTESNRCHMSPYRCKIYSWDRTGLPRLKKRVGGANQFGGAGVNDHREPLPFNLPLFGHSLDLSLLNQIPESIVPFPIHEQKNQLLLSLLQSP</sequence>
<evidence type="ECO:0000313" key="3">
    <source>
        <dbReference type="Proteomes" id="UP001374535"/>
    </source>
</evidence>
<dbReference type="EMBL" id="CP144699">
    <property type="protein sequence ID" value="WVZ21066.1"/>
    <property type="molecule type" value="Genomic_DNA"/>
</dbReference>
<reference evidence="2 3" key="1">
    <citation type="journal article" date="2023" name="Life. Sci Alliance">
        <title>Evolutionary insights into 3D genome organization and epigenetic landscape of Vigna mungo.</title>
        <authorList>
            <person name="Junaid A."/>
            <person name="Singh B."/>
            <person name="Bhatia S."/>
        </authorList>
    </citation>
    <scope>NUCLEOTIDE SEQUENCE [LARGE SCALE GENOMIC DNA]</scope>
    <source>
        <strain evidence="2">Urdbean</strain>
    </source>
</reference>
<accession>A0AAQ3P544</accession>
<dbReference type="Proteomes" id="UP001374535">
    <property type="component" value="Chromosome 2"/>
</dbReference>
<name>A0AAQ3P544_VIGMU</name>
<feature type="compositionally biased region" description="Basic residues" evidence="1">
    <location>
        <begin position="10"/>
        <end position="21"/>
    </location>
</feature>
<organism evidence="2 3">
    <name type="scientific">Vigna mungo</name>
    <name type="common">Black gram</name>
    <name type="synonym">Phaseolus mungo</name>
    <dbReference type="NCBI Taxonomy" id="3915"/>
    <lineage>
        <taxon>Eukaryota</taxon>
        <taxon>Viridiplantae</taxon>
        <taxon>Streptophyta</taxon>
        <taxon>Embryophyta</taxon>
        <taxon>Tracheophyta</taxon>
        <taxon>Spermatophyta</taxon>
        <taxon>Magnoliopsida</taxon>
        <taxon>eudicotyledons</taxon>
        <taxon>Gunneridae</taxon>
        <taxon>Pentapetalae</taxon>
        <taxon>rosids</taxon>
        <taxon>fabids</taxon>
        <taxon>Fabales</taxon>
        <taxon>Fabaceae</taxon>
        <taxon>Papilionoideae</taxon>
        <taxon>50 kb inversion clade</taxon>
        <taxon>NPAAA clade</taxon>
        <taxon>indigoferoid/millettioid clade</taxon>
        <taxon>Phaseoleae</taxon>
        <taxon>Vigna</taxon>
    </lineage>
</organism>
<feature type="region of interest" description="Disordered" evidence="1">
    <location>
        <begin position="1"/>
        <end position="23"/>
    </location>
</feature>